<dbReference type="STRING" id="1314785.A0A165BJB2"/>
<dbReference type="GO" id="GO:0006357">
    <property type="term" value="P:regulation of transcription by RNA polymerase II"/>
    <property type="evidence" value="ECO:0007669"/>
    <property type="project" value="TreeGrafter"/>
</dbReference>
<keyword evidence="2 3" id="KW-0371">Homeobox</keyword>
<dbReference type="SUPFAM" id="SSF46689">
    <property type="entry name" value="Homeodomain-like"/>
    <property type="match status" value="1"/>
</dbReference>
<organism evidence="7 8">
    <name type="scientific">Laetiporus sulphureus 93-53</name>
    <dbReference type="NCBI Taxonomy" id="1314785"/>
    <lineage>
        <taxon>Eukaryota</taxon>
        <taxon>Fungi</taxon>
        <taxon>Dikarya</taxon>
        <taxon>Basidiomycota</taxon>
        <taxon>Agaricomycotina</taxon>
        <taxon>Agaricomycetes</taxon>
        <taxon>Polyporales</taxon>
        <taxon>Laetiporus</taxon>
    </lineage>
</organism>
<dbReference type="GO" id="GO:0000978">
    <property type="term" value="F:RNA polymerase II cis-regulatory region sequence-specific DNA binding"/>
    <property type="evidence" value="ECO:0007669"/>
    <property type="project" value="TreeGrafter"/>
</dbReference>
<feature type="region of interest" description="Disordered" evidence="5">
    <location>
        <begin position="288"/>
        <end position="310"/>
    </location>
</feature>
<evidence type="ECO:0000256" key="4">
    <source>
        <dbReference type="RuleBase" id="RU000682"/>
    </source>
</evidence>
<keyword evidence="3 4" id="KW-0539">Nucleus</keyword>
<proteinExistence type="predicted"/>
<evidence type="ECO:0000313" key="7">
    <source>
        <dbReference type="EMBL" id="KZT01166.1"/>
    </source>
</evidence>
<evidence type="ECO:0000256" key="2">
    <source>
        <dbReference type="ARBA" id="ARBA00023155"/>
    </source>
</evidence>
<evidence type="ECO:0000313" key="8">
    <source>
        <dbReference type="Proteomes" id="UP000076871"/>
    </source>
</evidence>
<comment type="subcellular location">
    <subcellularLocation>
        <location evidence="3 4">Nucleus</location>
    </subcellularLocation>
</comment>
<feature type="compositionally biased region" description="Polar residues" evidence="5">
    <location>
        <begin position="149"/>
        <end position="168"/>
    </location>
</feature>
<sequence>MNAPLDVPRLSRTNSASSVSSMDTVASSDTVVCTDGCDTGGRRTRKRFTHVQLMMLEHLYHQTSHPTREQRDAVAKQGNMETRSVTIWFQNKRQTERRGRAFITSTSRPLVSSSDSPFSTTCGKTIHSVQNSAGTRVLTRSASDVGPSSRATYSQDIGTRTLEAQATSPAPEGKRTQRVARHLSLDDIASRSERPHPPDATTATPTRSVPAIFRTPPRPRPPSLWENMLSSPVATSPDPKADRAMLEFVQQRVKRSRTLEWACAAARVGTLESKTKEVSESEDALTLDLGEDSDDGEVHEALTPSSSQTSIEDVDGVCSIKNIGREHNVPIRLERGGSMDYRIRKAAADKRKGCVGARRMRDEDMMDAALALCGLGKLK</sequence>
<evidence type="ECO:0000256" key="5">
    <source>
        <dbReference type="SAM" id="MobiDB-lite"/>
    </source>
</evidence>
<dbReference type="GO" id="GO:0005634">
    <property type="term" value="C:nucleus"/>
    <property type="evidence" value="ECO:0007669"/>
    <property type="project" value="UniProtKB-SubCell"/>
</dbReference>
<keyword evidence="1 3" id="KW-0238">DNA-binding</keyword>
<feature type="region of interest" description="Disordered" evidence="5">
    <location>
        <begin position="1"/>
        <end position="22"/>
    </location>
</feature>
<feature type="compositionally biased region" description="Basic and acidic residues" evidence="5">
    <location>
        <begin position="183"/>
        <end position="197"/>
    </location>
</feature>
<dbReference type="RefSeq" id="XP_040758906.1">
    <property type="nucleotide sequence ID" value="XM_040902677.1"/>
</dbReference>
<dbReference type="InterPro" id="IPR009057">
    <property type="entry name" value="Homeodomain-like_sf"/>
</dbReference>
<feature type="domain" description="Homeobox" evidence="6">
    <location>
        <begin position="39"/>
        <end position="99"/>
    </location>
</feature>
<keyword evidence="8" id="KW-1185">Reference proteome</keyword>
<dbReference type="SMART" id="SM00389">
    <property type="entry name" value="HOX"/>
    <property type="match status" value="1"/>
</dbReference>
<dbReference type="PANTHER" id="PTHR24324">
    <property type="entry name" value="HOMEOBOX PROTEIN HHEX"/>
    <property type="match status" value="1"/>
</dbReference>
<dbReference type="InterPro" id="IPR001356">
    <property type="entry name" value="HD"/>
</dbReference>
<dbReference type="Pfam" id="PF00046">
    <property type="entry name" value="Homeodomain"/>
    <property type="match status" value="1"/>
</dbReference>
<name>A0A165BJB2_9APHY</name>
<accession>A0A165BJB2</accession>
<feature type="region of interest" description="Disordered" evidence="5">
    <location>
        <begin position="137"/>
        <end position="225"/>
    </location>
</feature>
<dbReference type="InterPro" id="IPR051000">
    <property type="entry name" value="Homeobox_DNA-bind_prot"/>
</dbReference>
<dbReference type="GeneID" id="63819708"/>
<dbReference type="PANTHER" id="PTHR24324:SF9">
    <property type="entry name" value="HOMEOBOX DOMAIN-CONTAINING PROTEIN"/>
    <property type="match status" value="1"/>
</dbReference>
<dbReference type="InParanoid" id="A0A165BJB2"/>
<reference evidence="7 8" key="1">
    <citation type="journal article" date="2016" name="Mol. Biol. Evol.">
        <title>Comparative Genomics of Early-Diverging Mushroom-Forming Fungi Provides Insights into the Origins of Lignocellulose Decay Capabilities.</title>
        <authorList>
            <person name="Nagy L.G."/>
            <person name="Riley R."/>
            <person name="Tritt A."/>
            <person name="Adam C."/>
            <person name="Daum C."/>
            <person name="Floudas D."/>
            <person name="Sun H."/>
            <person name="Yadav J.S."/>
            <person name="Pangilinan J."/>
            <person name="Larsson K.H."/>
            <person name="Matsuura K."/>
            <person name="Barry K."/>
            <person name="Labutti K."/>
            <person name="Kuo R."/>
            <person name="Ohm R.A."/>
            <person name="Bhattacharya S.S."/>
            <person name="Shirouzu T."/>
            <person name="Yoshinaga Y."/>
            <person name="Martin F.M."/>
            <person name="Grigoriev I.V."/>
            <person name="Hibbett D.S."/>
        </authorList>
    </citation>
    <scope>NUCLEOTIDE SEQUENCE [LARGE SCALE GENOMIC DNA]</scope>
    <source>
        <strain evidence="7 8">93-53</strain>
    </source>
</reference>
<dbReference type="EMBL" id="KV427669">
    <property type="protein sequence ID" value="KZT01166.1"/>
    <property type="molecule type" value="Genomic_DNA"/>
</dbReference>
<protein>
    <submittedName>
        <fullName evidence="7">Homeobox-domain-containing protein</fullName>
    </submittedName>
</protein>
<dbReference type="Proteomes" id="UP000076871">
    <property type="component" value="Unassembled WGS sequence"/>
</dbReference>
<dbReference type="CDD" id="cd00086">
    <property type="entry name" value="homeodomain"/>
    <property type="match status" value="1"/>
</dbReference>
<evidence type="ECO:0000256" key="3">
    <source>
        <dbReference type="PROSITE-ProRule" id="PRU00108"/>
    </source>
</evidence>
<feature type="DNA-binding region" description="Homeobox" evidence="3">
    <location>
        <begin position="41"/>
        <end position="100"/>
    </location>
</feature>
<evidence type="ECO:0000256" key="1">
    <source>
        <dbReference type="ARBA" id="ARBA00023125"/>
    </source>
</evidence>
<dbReference type="Gene3D" id="1.10.10.60">
    <property type="entry name" value="Homeodomain-like"/>
    <property type="match status" value="1"/>
</dbReference>
<gene>
    <name evidence="7" type="ORF">LAESUDRAFT_493400</name>
</gene>
<evidence type="ECO:0000259" key="6">
    <source>
        <dbReference type="PROSITE" id="PS50071"/>
    </source>
</evidence>
<feature type="compositionally biased region" description="Acidic residues" evidence="5">
    <location>
        <begin position="288"/>
        <end position="297"/>
    </location>
</feature>
<dbReference type="OrthoDB" id="6159439at2759"/>
<dbReference type="GO" id="GO:0030154">
    <property type="term" value="P:cell differentiation"/>
    <property type="evidence" value="ECO:0007669"/>
    <property type="project" value="TreeGrafter"/>
</dbReference>
<dbReference type="AlphaFoldDB" id="A0A165BJB2"/>
<dbReference type="PROSITE" id="PS50071">
    <property type="entry name" value="HOMEOBOX_2"/>
    <property type="match status" value="1"/>
</dbReference>